<protein>
    <recommendedName>
        <fullName evidence="2">shikimate dehydrogenase (NADP(+))</fullName>
        <ecNumber evidence="2">1.1.1.25</ecNumber>
    </recommendedName>
</protein>
<organism evidence="10 11">
    <name type="scientific">Bythopirellula goksoeyrii</name>
    <dbReference type="NCBI Taxonomy" id="1400387"/>
    <lineage>
        <taxon>Bacteria</taxon>
        <taxon>Pseudomonadati</taxon>
        <taxon>Planctomycetota</taxon>
        <taxon>Planctomycetia</taxon>
        <taxon>Pirellulales</taxon>
        <taxon>Lacipirellulaceae</taxon>
        <taxon>Bythopirellula</taxon>
    </lineage>
</organism>
<dbReference type="InterPro" id="IPR046346">
    <property type="entry name" value="Aminoacid_DH-like_N_sf"/>
</dbReference>
<dbReference type="KEGG" id="bgok:Pr1d_06550"/>
<keyword evidence="11" id="KW-1185">Reference proteome</keyword>
<keyword evidence="5" id="KW-0057">Aromatic amino acid biosynthesis</keyword>
<dbReference type="SUPFAM" id="SSF51735">
    <property type="entry name" value="NAD(P)-binding Rossmann-fold domains"/>
    <property type="match status" value="1"/>
</dbReference>
<dbReference type="PANTHER" id="PTHR21089">
    <property type="entry name" value="SHIKIMATE DEHYDROGENASE"/>
    <property type="match status" value="1"/>
</dbReference>
<dbReference type="Proteomes" id="UP000323917">
    <property type="component" value="Chromosome"/>
</dbReference>
<dbReference type="EC" id="1.1.1.25" evidence="2"/>
<reference evidence="10 11" key="1">
    <citation type="submission" date="2019-08" db="EMBL/GenBank/DDBJ databases">
        <title>Deep-cultivation of Planctomycetes and their phenomic and genomic characterization uncovers novel biology.</title>
        <authorList>
            <person name="Wiegand S."/>
            <person name="Jogler M."/>
            <person name="Boedeker C."/>
            <person name="Pinto D."/>
            <person name="Vollmers J."/>
            <person name="Rivas-Marin E."/>
            <person name="Kohn T."/>
            <person name="Peeters S.H."/>
            <person name="Heuer A."/>
            <person name="Rast P."/>
            <person name="Oberbeckmann S."/>
            <person name="Bunk B."/>
            <person name="Jeske O."/>
            <person name="Meyerdierks A."/>
            <person name="Storesund J.E."/>
            <person name="Kallscheuer N."/>
            <person name="Luecker S."/>
            <person name="Lage O.M."/>
            <person name="Pohl T."/>
            <person name="Merkel B.J."/>
            <person name="Hornburger P."/>
            <person name="Mueller R.-W."/>
            <person name="Bruemmer F."/>
            <person name="Labrenz M."/>
            <person name="Spormann A.M."/>
            <person name="Op den Camp H."/>
            <person name="Overmann J."/>
            <person name="Amann R."/>
            <person name="Jetten M.S.M."/>
            <person name="Mascher T."/>
            <person name="Medema M.H."/>
            <person name="Devos D.P."/>
            <person name="Kaster A.-K."/>
            <person name="Ovreas L."/>
            <person name="Rohde M."/>
            <person name="Galperin M.Y."/>
            <person name="Jogler C."/>
        </authorList>
    </citation>
    <scope>NUCLEOTIDE SEQUENCE [LARGE SCALE GENOMIC DNA]</scope>
    <source>
        <strain evidence="10 11">Pr1d</strain>
    </source>
</reference>
<gene>
    <name evidence="10" type="primary">ydiB</name>
    <name evidence="10" type="ORF">Pr1d_06550</name>
</gene>
<keyword evidence="3" id="KW-0521">NADP</keyword>
<dbReference type="GO" id="GO:0009423">
    <property type="term" value="P:chorismate biosynthetic process"/>
    <property type="evidence" value="ECO:0007669"/>
    <property type="project" value="UniProtKB-UniPathway"/>
</dbReference>
<evidence type="ECO:0000259" key="7">
    <source>
        <dbReference type="Pfam" id="PF01488"/>
    </source>
</evidence>
<dbReference type="InterPro" id="IPR013708">
    <property type="entry name" value="Shikimate_DH-bd_N"/>
</dbReference>
<dbReference type="SUPFAM" id="SSF53223">
    <property type="entry name" value="Aminoacid dehydrogenase-like, N-terminal domain"/>
    <property type="match status" value="1"/>
</dbReference>
<dbReference type="InterPro" id="IPR022893">
    <property type="entry name" value="Shikimate_DH_fam"/>
</dbReference>
<evidence type="ECO:0000259" key="9">
    <source>
        <dbReference type="Pfam" id="PF18317"/>
    </source>
</evidence>
<comment type="pathway">
    <text evidence="1">Metabolic intermediate biosynthesis; chorismate biosynthesis; chorismate from D-erythrose 4-phosphate and phosphoenolpyruvate: step 4/7.</text>
</comment>
<sequence>MGEPIAGNPTQYMLEKAFEAARLDWRFLTFEVPALDFEGALRGARIFGFHGIMLAPPHRSSVIPYLQEIGEAARISGQVNCIKQNEGRFSGYNTEGRALRQLLEQTGAVKGLRVTIVGAGRIARAIAAELAIVGAGEICFLCRRPEKIEQLTKTLVEQTPLTSCRAEELAADSLFAIDNAQVLINATPVGPNQPNEHLPLDFDGLEKHTIVADVAFNPPQTHLVKQAQACGCRTVDGLTLLIEQAALAFEIWTGANADRQAMREAVEEFLVL</sequence>
<dbReference type="AlphaFoldDB" id="A0A5B9Q317"/>
<dbReference type="Gene3D" id="3.40.50.720">
    <property type="entry name" value="NAD(P)-binding Rossmann-like Domain"/>
    <property type="match status" value="1"/>
</dbReference>
<evidence type="ECO:0000256" key="6">
    <source>
        <dbReference type="ARBA" id="ARBA00049442"/>
    </source>
</evidence>
<evidence type="ECO:0000256" key="1">
    <source>
        <dbReference type="ARBA" id="ARBA00004871"/>
    </source>
</evidence>
<keyword evidence="5" id="KW-0028">Amino-acid biosynthesis</keyword>
<feature type="domain" description="Shikimate dehydrogenase substrate binding N-terminal" evidence="8">
    <location>
        <begin position="1"/>
        <end position="82"/>
    </location>
</feature>
<dbReference type="Pfam" id="PF01488">
    <property type="entry name" value="Shikimate_DH"/>
    <property type="match status" value="1"/>
</dbReference>
<dbReference type="Pfam" id="PF08501">
    <property type="entry name" value="Shikimate_dh_N"/>
    <property type="match status" value="1"/>
</dbReference>
<evidence type="ECO:0000259" key="8">
    <source>
        <dbReference type="Pfam" id="PF08501"/>
    </source>
</evidence>
<name>A0A5B9Q317_9BACT</name>
<evidence type="ECO:0000256" key="5">
    <source>
        <dbReference type="ARBA" id="ARBA00023141"/>
    </source>
</evidence>
<dbReference type="InterPro" id="IPR006151">
    <property type="entry name" value="Shikm_DH/Glu-tRNA_Rdtase"/>
</dbReference>
<evidence type="ECO:0000256" key="4">
    <source>
        <dbReference type="ARBA" id="ARBA00023002"/>
    </source>
</evidence>
<dbReference type="UniPathway" id="UPA00053">
    <property type="reaction ID" value="UER00087"/>
</dbReference>
<keyword evidence="4 10" id="KW-0560">Oxidoreductase</keyword>
<dbReference type="InterPro" id="IPR041121">
    <property type="entry name" value="SDH_C"/>
</dbReference>
<dbReference type="Gene3D" id="3.40.50.10860">
    <property type="entry name" value="Leucine Dehydrogenase, chain A, domain 1"/>
    <property type="match status" value="1"/>
</dbReference>
<feature type="domain" description="Quinate/shikimate 5-dehydrogenase/glutamyl-tRNA reductase" evidence="7">
    <location>
        <begin position="105"/>
        <end position="187"/>
    </location>
</feature>
<dbReference type="Pfam" id="PF18317">
    <property type="entry name" value="SDH_C"/>
    <property type="match status" value="1"/>
</dbReference>
<comment type="catalytic activity">
    <reaction evidence="6">
        <text>shikimate + NADP(+) = 3-dehydroshikimate + NADPH + H(+)</text>
        <dbReference type="Rhea" id="RHEA:17737"/>
        <dbReference type="ChEBI" id="CHEBI:15378"/>
        <dbReference type="ChEBI" id="CHEBI:16630"/>
        <dbReference type="ChEBI" id="CHEBI:36208"/>
        <dbReference type="ChEBI" id="CHEBI:57783"/>
        <dbReference type="ChEBI" id="CHEBI:58349"/>
        <dbReference type="EC" id="1.1.1.25"/>
    </reaction>
</comment>
<evidence type="ECO:0000256" key="3">
    <source>
        <dbReference type="ARBA" id="ARBA00022857"/>
    </source>
</evidence>
<feature type="domain" description="SDH C-terminal" evidence="9">
    <location>
        <begin position="237"/>
        <end position="267"/>
    </location>
</feature>
<dbReference type="GO" id="GO:0004764">
    <property type="term" value="F:shikimate 3-dehydrogenase (NADP+) activity"/>
    <property type="evidence" value="ECO:0007669"/>
    <property type="project" value="UniProtKB-EC"/>
</dbReference>
<proteinExistence type="predicted"/>
<dbReference type="CDD" id="cd01065">
    <property type="entry name" value="NAD_bind_Shikimate_DH"/>
    <property type="match status" value="1"/>
</dbReference>
<dbReference type="PANTHER" id="PTHR21089:SF1">
    <property type="entry name" value="BIFUNCTIONAL 3-DEHYDROQUINATE DEHYDRATASE_SHIKIMATE DEHYDROGENASE, CHLOROPLASTIC"/>
    <property type="match status" value="1"/>
</dbReference>
<accession>A0A5B9Q317</accession>
<dbReference type="EMBL" id="CP042913">
    <property type="protein sequence ID" value="QEG33394.1"/>
    <property type="molecule type" value="Genomic_DNA"/>
</dbReference>
<dbReference type="InterPro" id="IPR036291">
    <property type="entry name" value="NAD(P)-bd_dom_sf"/>
</dbReference>
<evidence type="ECO:0000313" key="11">
    <source>
        <dbReference type="Proteomes" id="UP000323917"/>
    </source>
</evidence>
<dbReference type="GO" id="GO:0009073">
    <property type="term" value="P:aromatic amino acid family biosynthetic process"/>
    <property type="evidence" value="ECO:0007669"/>
    <property type="project" value="UniProtKB-KW"/>
</dbReference>
<evidence type="ECO:0000313" key="10">
    <source>
        <dbReference type="EMBL" id="QEG33394.1"/>
    </source>
</evidence>
<evidence type="ECO:0000256" key="2">
    <source>
        <dbReference type="ARBA" id="ARBA00012962"/>
    </source>
</evidence>
<dbReference type="GO" id="GO:0019632">
    <property type="term" value="P:shikimate metabolic process"/>
    <property type="evidence" value="ECO:0007669"/>
    <property type="project" value="TreeGrafter"/>
</dbReference>